<evidence type="ECO:0000313" key="8">
    <source>
        <dbReference type="EMBL" id="VEU21624.1"/>
    </source>
</evidence>
<evidence type="ECO:0000259" key="7">
    <source>
        <dbReference type="Pfam" id="PF11970"/>
    </source>
</evidence>
<accession>A0A448YL03</accession>
<evidence type="ECO:0000256" key="1">
    <source>
        <dbReference type="ARBA" id="ARBA00004141"/>
    </source>
</evidence>
<feature type="region of interest" description="Disordered" evidence="5">
    <location>
        <begin position="72"/>
        <end position="104"/>
    </location>
</feature>
<feature type="transmembrane region" description="Helical" evidence="6">
    <location>
        <begin position="148"/>
        <end position="166"/>
    </location>
</feature>
<feature type="compositionally biased region" description="Low complexity" evidence="5">
    <location>
        <begin position="389"/>
        <end position="412"/>
    </location>
</feature>
<feature type="region of interest" description="Disordered" evidence="5">
    <location>
        <begin position="323"/>
        <end position="423"/>
    </location>
</feature>
<evidence type="ECO:0000256" key="4">
    <source>
        <dbReference type="ARBA" id="ARBA00023136"/>
    </source>
</evidence>
<sequence>MKLEKPESGRLMSELLSDSFWYKLGKMVLMLVFPDVQISAKLHGRELNSEADLENLRHLQDGGAVVGVQTEDYQNPREGSGSTTTTTVQYPASGSTSNDIGSDAESTNEEHIKKLQREIGLDIQRMLHREAMDRFQMRRVQIMKQMKVIFVYPLAYIVLWLFPFIHQCYILRDGGNSWNCYWAYTAAAFFQAFNCTVDTLVFLGREKPWTITAAKVDPYQRYSYSRWRRAVSFLPGYELGGAPASSSAPMSKSSGSGSSDGAGTIDPEKGVTEAAQQRSSSLSGIEPRSENITSQAGFNGGYGNFNLNDENVSDFVKVDTNGRPYAAQSRNGSSVDPNDSDLSLRDFLNSTLPKGDMAGGTEEQPTVSSPQGSPQKEKKRSQEQRRGSKFSWRTFSWKSSSGSSRKQSVASSIDPDTKLPELE</sequence>
<evidence type="ECO:0000256" key="2">
    <source>
        <dbReference type="ARBA" id="ARBA00022692"/>
    </source>
</evidence>
<dbReference type="GO" id="GO:0004930">
    <property type="term" value="F:G protein-coupled receptor activity"/>
    <property type="evidence" value="ECO:0007669"/>
    <property type="project" value="TreeGrafter"/>
</dbReference>
<dbReference type="OrthoDB" id="5368598at2759"/>
<dbReference type="InterPro" id="IPR022596">
    <property type="entry name" value="GPR1/2/3_C"/>
</dbReference>
<feature type="compositionally biased region" description="Polar residues" evidence="5">
    <location>
        <begin position="363"/>
        <end position="374"/>
    </location>
</feature>
<dbReference type="PANTHER" id="PTHR23112:SF37">
    <property type="entry name" value="G PROTEIN-COUPLED RECEPTOR GPR1"/>
    <property type="match status" value="1"/>
</dbReference>
<dbReference type="GO" id="GO:0005886">
    <property type="term" value="C:plasma membrane"/>
    <property type="evidence" value="ECO:0007669"/>
    <property type="project" value="TreeGrafter"/>
</dbReference>
<protein>
    <submittedName>
        <fullName evidence="8">DEKNAAC102272</fullName>
    </submittedName>
</protein>
<keyword evidence="9" id="KW-1185">Reference proteome</keyword>
<evidence type="ECO:0000313" key="9">
    <source>
        <dbReference type="Proteomes" id="UP000290900"/>
    </source>
</evidence>
<feature type="transmembrane region" description="Helical" evidence="6">
    <location>
        <begin position="181"/>
        <end position="203"/>
    </location>
</feature>
<keyword evidence="3 6" id="KW-1133">Transmembrane helix</keyword>
<feature type="compositionally biased region" description="Polar residues" evidence="5">
    <location>
        <begin position="80"/>
        <end position="100"/>
    </location>
</feature>
<dbReference type="Proteomes" id="UP000290900">
    <property type="component" value="Unassembled WGS sequence"/>
</dbReference>
<dbReference type="PANTHER" id="PTHR23112">
    <property type="entry name" value="G PROTEIN-COUPLED RECEPTOR 157-RELATED"/>
    <property type="match status" value="1"/>
</dbReference>
<evidence type="ECO:0000256" key="6">
    <source>
        <dbReference type="SAM" id="Phobius"/>
    </source>
</evidence>
<reference evidence="8 9" key="1">
    <citation type="submission" date="2018-12" db="EMBL/GenBank/DDBJ databases">
        <authorList>
            <person name="Tiukova I."/>
            <person name="Dainat J."/>
        </authorList>
    </citation>
    <scope>NUCLEOTIDE SEQUENCE [LARGE SCALE GENOMIC DNA]</scope>
</reference>
<feature type="compositionally biased region" description="Low complexity" evidence="5">
    <location>
        <begin position="242"/>
        <end position="263"/>
    </location>
</feature>
<dbReference type="EMBL" id="CAACVR010000012">
    <property type="protein sequence ID" value="VEU21624.1"/>
    <property type="molecule type" value="Genomic_DNA"/>
</dbReference>
<dbReference type="GO" id="GO:0007189">
    <property type="term" value="P:adenylate cyclase-activating G protein-coupled receptor signaling pathway"/>
    <property type="evidence" value="ECO:0007669"/>
    <property type="project" value="TreeGrafter"/>
</dbReference>
<name>A0A448YL03_BRENA</name>
<dbReference type="Pfam" id="PF11970">
    <property type="entry name" value="GPR_Gpa2_C"/>
    <property type="match status" value="1"/>
</dbReference>
<dbReference type="STRING" id="13370.A0A448YL03"/>
<feature type="region of interest" description="Disordered" evidence="5">
    <location>
        <begin position="242"/>
        <end position="297"/>
    </location>
</feature>
<comment type="subcellular location">
    <subcellularLocation>
        <location evidence="1">Membrane</location>
        <topology evidence="1">Multi-pass membrane protein</topology>
    </subcellularLocation>
</comment>
<keyword evidence="4 6" id="KW-0472">Membrane</keyword>
<evidence type="ECO:0000256" key="5">
    <source>
        <dbReference type="SAM" id="MobiDB-lite"/>
    </source>
</evidence>
<feature type="domain" description="G protein-coupled receptor GPR1/2/3 C-terminal" evidence="7">
    <location>
        <begin position="137"/>
        <end position="210"/>
    </location>
</feature>
<evidence type="ECO:0000256" key="3">
    <source>
        <dbReference type="ARBA" id="ARBA00022989"/>
    </source>
</evidence>
<proteinExistence type="predicted"/>
<dbReference type="AlphaFoldDB" id="A0A448YL03"/>
<feature type="compositionally biased region" description="Polar residues" evidence="5">
    <location>
        <begin position="328"/>
        <end position="341"/>
    </location>
</feature>
<organism evidence="8 9">
    <name type="scientific">Brettanomyces naardenensis</name>
    <name type="common">Yeast</name>
    <dbReference type="NCBI Taxonomy" id="13370"/>
    <lineage>
        <taxon>Eukaryota</taxon>
        <taxon>Fungi</taxon>
        <taxon>Dikarya</taxon>
        <taxon>Ascomycota</taxon>
        <taxon>Saccharomycotina</taxon>
        <taxon>Pichiomycetes</taxon>
        <taxon>Pichiales</taxon>
        <taxon>Pichiaceae</taxon>
        <taxon>Brettanomyces</taxon>
    </lineage>
</organism>
<keyword evidence="2 6" id="KW-0812">Transmembrane</keyword>
<gene>
    <name evidence="8" type="ORF">BRENAR_LOCUS2357</name>
</gene>
<feature type="compositionally biased region" description="Polar residues" evidence="5">
    <location>
        <begin position="274"/>
        <end position="283"/>
    </location>
</feature>
<dbReference type="InParanoid" id="A0A448YL03"/>